<protein>
    <recommendedName>
        <fullName evidence="10">Protein kinase domain-containing protein</fullName>
    </recommendedName>
</protein>
<organism evidence="11">
    <name type="scientific">Physcomitrium patens</name>
    <name type="common">Spreading-leaved earth moss</name>
    <name type="synonym">Physcomitrella patens</name>
    <dbReference type="NCBI Taxonomy" id="3218"/>
    <lineage>
        <taxon>Eukaryota</taxon>
        <taxon>Viridiplantae</taxon>
        <taxon>Streptophyta</taxon>
        <taxon>Embryophyta</taxon>
        <taxon>Bryophyta</taxon>
        <taxon>Bryophytina</taxon>
        <taxon>Bryopsida</taxon>
        <taxon>Funariidae</taxon>
        <taxon>Funariales</taxon>
        <taxon>Funariaceae</taxon>
        <taxon>Physcomitrium</taxon>
    </lineage>
</organism>
<dbReference type="InterPro" id="IPR001245">
    <property type="entry name" value="Ser-Thr/Tyr_kinase_cat_dom"/>
</dbReference>
<dbReference type="GO" id="GO:0005524">
    <property type="term" value="F:ATP binding"/>
    <property type="evidence" value="ECO:0007669"/>
    <property type="project" value="InterPro"/>
</dbReference>
<dbReference type="InterPro" id="IPR000719">
    <property type="entry name" value="Prot_kinase_dom"/>
</dbReference>
<dbReference type="RefSeq" id="XP_024377005.1">
    <property type="nucleotide sequence ID" value="XM_024521237.2"/>
</dbReference>
<dbReference type="Gramene" id="Pp3c5_8630V3.1">
    <property type="protein sequence ID" value="Pp3c5_8630V3.1"/>
    <property type="gene ID" value="Pp3c5_8630"/>
</dbReference>
<feature type="domain" description="Protein kinase" evidence="10">
    <location>
        <begin position="508"/>
        <end position="783"/>
    </location>
</feature>
<feature type="transmembrane region" description="Helical" evidence="9">
    <location>
        <begin position="19"/>
        <end position="36"/>
    </location>
</feature>
<dbReference type="InterPro" id="IPR003591">
    <property type="entry name" value="Leu-rich_rpt_typical-subtyp"/>
</dbReference>
<dbReference type="PANTHER" id="PTHR48010">
    <property type="entry name" value="OS05G0588300 PROTEIN"/>
    <property type="match status" value="1"/>
</dbReference>
<evidence type="ECO:0000256" key="4">
    <source>
        <dbReference type="ARBA" id="ARBA00022692"/>
    </source>
</evidence>
<evidence type="ECO:0000313" key="12">
    <source>
        <dbReference type="EnsemblPlants" id="Pp3c5_8630V3.1"/>
    </source>
</evidence>
<name>A9SBY2_PHYPA</name>
<keyword evidence="3" id="KW-0433">Leucine-rich repeat</keyword>
<dbReference type="EMBL" id="ABEU02000005">
    <property type="protein sequence ID" value="PNR53740.1"/>
    <property type="molecule type" value="Genomic_DNA"/>
</dbReference>
<dbReference type="KEGG" id="ppp:112282978"/>
<feature type="transmembrane region" description="Helical" evidence="9">
    <location>
        <begin position="426"/>
        <end position="457"/>
    </location>
</feature>
<accession>A9SBY2</accession>
<evidence type="ECO:0000256" key="1">
    <source>
        <dbReference type="ARBA" id="ARBA00004167"/>
    </source>
</evidence>
<evidence type="ECO:0000313" key="11">
    <source>
        <dbReference type="EMBL" id="PNR53740.1"/>
    </source>
</evidence>
<dbReference type="InterPro" id="IPR013210">
    <property type="entry name" value="LRR_N_plant-typ"/>
</dbReference>
<evidence type="ECO:0000256" key="9">
    <source>
        <dbReference type="SAM" id="Phobius"/>
    </source>
</evidence>
<dbReference type="PaxDb" id="3218-PP1S64_55V6.1"/>
<dbReference type="FunFam" id="3.30.200.20:FF:000450">
    <property type="entry name" value="Putative LRR receptor-like serine/threonine-protein kinase"/>
    <property type="match status" value="1"/>
</dbReference>
<evidence type="ECO:0000256" key="5">
    <source>
        <dbReference type="ARBA" id="ARBA00022737"/>
    </source>
</evidence>
<dbReference type="HOGENOM" id="CLU_000288_22_1_1"/>
<dbReference type="Gene3D" id="1.10.510.10">
    <property type="entry name" value="Transferase(Phosphotransferase) domain 1"/>
    <property type="match status" value="1"/>
</dbReference>
<dbReference type="PRINTS" id="PR00019">
    <property type="entry name" value="LEURICHRPT"/>
</dbReference>
<dbReference type="SMART" id="SM00369">
    <property type="entry name" value="LRR_TYP"/>
    <property type="match status" value="6"/>
</dbReference>
<comment type="subcellular location">
    <subcellularLocation>
        <location evidence="1">Membrane</location>
        <topology evidence="1">Single-pass membrane protein</topology>
    </subcellularLocation>
</comment>
<evidence type="ECO:0000256" key="6">
    <source>
        <dbReference type="ARBA" id="ARBA00022989"/>
    </source>
</evidence>
<comment type="similarity">
    <text evidence="2">Belongs to the RLP family.</text>
</comment>
<dbReference type="FunCoup" id="A9SBY2">
    <property type="interactions" value="1550"/>
</dbReference>
<evidence type="ECO:0000256" key="7">
    <source>
        <dbReference type="ARBA" id="ARBA00023136"/>
    </source>
</evidence>
<dbReference type="Gramene" id="Pp3c5_8630V3.2">
    <property type="protein sequence ID" value="Pp3c5_8630V3.2"/>
    <property type="gene ID" value="Pp3c5_8630"/>
</dbReference>
<dbReference type="Gene3D" id="3.80.10.10">
    <property type="entry name" value="Ribonuclease Inhibitor"/>
    <property type="match status" value="3"/>
</dbReference>
<dbReference type="FunFam" id="3.80.10.10:FF:000931">
    <property type="entry name" value="MDIS1-interacting receptor like kinase 2"/>
    <property type="match status" value="1"/>
</dbReference>
<dbReference type="InterPro" id="IPR011009">
    <property type="entry name" value="Kinase-like_dom_sf"/>
</dbReference>
<dbReference type="Gramene" id="Pp3c5_8630V3.3">
    <property type="protein sequence ID" value="Pp3c5_8630V3.3"/>
    <property type="gene ID" value="Pp3c5_8630"/>
</dbReference>
<dbReference type="InterPro" id="IPR050994">
    <property type="entry name" value="At_inactive_RLKs"/>
</dbReference>
<keyword evidence="7 9" id="KW-0472">Membrane</keyword>
<dbReference type="GO" id="GO:0016020">
    <property type="term" value="C:membrane"/>
    <property type="evidence" value="ECO:0007669"/>
    <property type="project" value="UniProtKB-SubCell"/>
</dbReference>
<dbReference type="Proteomes" id="UP000006727">
    <property type="component" value="Chromosome 5"/>
</dbReference>
<dbReference type="Pfam" id="PF08263">
    <property type="entry name" value="LRRNT_2"/>
    <property type="match status" value="1"/>
</dbReference>
<dbReference type="PROSITE" id="PS50011">
    <property type="entry name" value="PROTEIN_KINASE_DOM"/>
    <property type="match status" value="1"/>
</dbReference>
<dbReference type="Pfam" id="PF13855">
    <property type="entry name" value="LRR_8"/>
    <property type="match status" value="2"/>
</dbReference>
<dbReference type="FunFam" id="1.10.510.10:FF:000725">
    <property type="entry name" value="Putative LRR receptor-like serine/threonine-protein kinase"/>
    <property type="match status" value="1"/>
</dbReference>
<dbReference type="GO" id="GO:0004672">
    <property type="term" value="F:protein kinase activity"/>
    <property type="evidence" value="ECO:0007669"/>
    <property type="project" value="InterPro"/>
</dbReference>
<dbReference type="AlphaFoldDB" id="A9SBY2"/>
<evidence type="ECO:0000313" key="13">
    <source>
        <dbReference type="Proteomes" id="UP000006727"/>
    </source>
</evidence>
<dbReference type="InterPro" id="IPR001611">
    <property type="entry name" value="Leu-rich_rpt"/>
</dbReference>
<sequence length="796" mass="85892">MTESIQSGAPSPCRPLPCYVLLAILTAYVLVVAAVSSDGEALLAFKVGLDDPTGILNSWNGADPYPCLWYGVTCNEDLKVQRLLLQGTQLSGSISPVLRNLTELRTLVLSRNNFSGPLPTELGLIGSLWKLNVSENALSGALPASLGNLSRLRMLDLSKNALSGQIPPALFRNCETLRYISLAENRFFGAIPSTLWSCTTLEGVNVAYNGLQGAVPPEVGALVLLQFLDLHSNEISGAIPSQLALLSNATYLDFSHNQFAGGIPRAIAALTRLNVVDLSNNPIEGPIPPEIGNLAALDRLDLSSMRLQGTIPTTFVNLTSLQILNLSANNLTGRIPSELGQIAGTRVLLLQNNSLNGSIPESLGNLANLTSFNVSYNSLSGRIPIANSFARFDNSSYLGNEGLCGPPLSVRCGSESPPRMHNSRRLLSVSALIAIVAAGVIALGVIIITLLSIWAIWKQNQVPKTEILVYESTPPSPDVNPIVGKLVLFNKTLPTRFEDWEAGTKALLNKECLIGRGSLGTVYRARFDDGLSIAIKKLEILGRINNAEEFESEMDNLSDVRHSNLVTLQGYYWSSSMQLILTDYIANGTLASHLHPQPGTQTSLMWSRRFRIAIGVARGLSHLHHDLRSQVLHLNISSTNVLLDESFEPKISDFGLIKLLPVLDTYAASRNFHAVHVYAAPELGGPKPSVTPKCDVYSYGMVLLELVTGRRPDLNSDDGPNGLAEYVIRTLESGNGPDCFDPKLTLFPESEVVQVLKLALVCTAQVASNRPTMGEAVQVLESIKPSGSWTSRSPSP</sequence>
<dbReference type="GeneID" id="112282978"/>
<dbReference type="EnsemblPlants" id="Pp3c5_8630V3.2">
    <property type="protein sequence ID" value="Pp3c5_8630V3.2"/>
    <property type="gene ID" value="Pp3c5_8630"/>
</dbReference>
<dbReference type="Pfam" id="PF00560">
    <property type="entry name" value="LRR_1"/>
    <property type="match status" value="4"/>
</dbReference>
<keyword evidence="4 9" id="KW-0812">Transmembrane</keyword>
<reference evidence="11 13" key="2">
    <citation type="journal article" date="2018" name="Plant J.">
        <title>The Physcomitrella patens chromosome-scale assembly reveals moss genome structure and evolution.</title>
        <authorList>
            <person name="Lang D."/>
            <person name="Ullrich K.K."/>
            <person name="Murat F."/>
            <person name="Fuchs J."/>
            <person name="Jenkins J."/>
            <person name="Haas F.B."/>
            <person name="Piednoel M."/>
            <person name="Gundlach H."/>
            <person name="Van Bel M."/>
            <person name="Meyberg R."/>
            <person name="Vives C."/>
            <person name="Morata J."/>
            <person name="Symeonidi A."/>
            <person name="Hiss M."/>
            <person name="Muchero W."/>
            <person name="Kamisugi Y."/>
            <person name="Saleh O."/>
            <person name="Blanc G."/>
            <person name="Decker E.L."/>
            <person name="van Gessel N."/>
            <person name="Grimwood J."/>
            <person name="Hayes R.D."/>
            <person name="Graham S.W."/>
            <person name="Gunter L.E."/>
            <person name="McDaniel S.F."/>
            <person name="Hoernstein S.N.W."/>
            <person name="Larsson A."/>
            <person name="Li F.W."/>
            <person name="Perroud P.F."/>
            <person name="Phillips J."/>
            <person name="Ranjan P."/>
            <person name="Rokshar D.S."/>
            <person name="Rothfels C.J."/>
            <person name="Schneider L."/>
            <person name="Shu S."/>
            <person name="Stevenson D.W."/>
            <person name="Thummler F."/>
            <person name="Tillich M."/>
            <person name="Villarreal Aguilar J.C."/>
            <person name="Widiez T."/>
            <person name="Wong G.K."/>
            <person name="Wymore A."/>
            <person name="Zhang Y."/>
            <person name="Zimmer A.D."/>
            <person name="Quatrano R.S."/>
            <person name="Mayer K.F.X."/>
            <person name="Goodstein D."/>
            <person name="Casacuberta J.M."/>
            <person name="Vandepoele K."/>
            <person name="Reski R."/>
            <person name="Cuming A.C."/>
            <person name="Tuskan G.A."/>
            <person name="Maumus F."/>
            <person name="Salse J."/>
            <person name="Schmutz J."/>
            <person name="Rensing S.A."/>
        </authorList>
    </citation>
    <scope>NUCLEOTIDE SEQUENCE [LARGE SCALE GENOMIC DNA]</scope>
    <source>
        <strain evidence="12 13">cv. Gransden 2004</strain>
    </source>
</reference>
<keyword evidence="13" id="KW-1185">Reference proteome</keyword>
<dbReference type="SUPFAM" id="SSF56112">
    <property type="entry name" value="Protein kinase-like (PK-like)"/>
    <property type="match status" value="1"/>
</dbReference>
<dbReference type="EnsemblPlants" id="Pp3c5_8630V3.3">
    <property type="protein sequence ID" value="Pp3c5_8630V3.3"/>
    <property type="gene ID" value="Pp3c5_8630"/>
</dbReference>
<dbReference type="FunFam" id="3.80.10.10:FF:000363">
    <property type="entry name" value="Leucine-rich repeat family protein"/>
    <property type="match status" value="1"/>
</dbReference>
<keyword evidence="6 9" id="KW-1133">Transmembrane helix</keyword>
<evidence type="ECO:0000259" key="10">
    <source>
        <dbReference type="PROSITE" id="PS50011"/>
    </source>
</evidence>
<reference evidence="12" key="3">
    <citation type="submission" date="2020-12" db="UniProtKB">
        <authorList>
            <consortium name="EnsemblPlants"/>
        </authorList>
    </citation>
    <scope>IDENTIFICATION</scope>
</reference>
<dbReference type="EnsemblPlants" id="Pp3c5_8630V3.1">
    <property type="protein sequence ID" value="Pp3c5_8630V3.1"/>
    <property type="gene ID" value="Pp3c5_8630"/>
</dbReference>
<dbReference type="FunFam" id="3.80.10.10:FF:000111">
    <property type="entry name" value="LRR receptor-like serine/threonine-protein kinase ERECTA"/>
    <property type="match status" value="1"/>
</dbReference>
<dbReference type="SUPFAM" id="SSF52058">
    <property type="entry name" value="L domain-like"/>
    <property type="match status" value="1"/>
</dbReference>
<evidence type="ECO:0000256" key="8">
    <source>
        <dbReference type="ARBA" id="ARBA00023180"/>
    </source>
</evidence>
<gene>
    <name evidence="12" type="primary">LOC112282978</name>
    <name evidence="11" type="ORF">PHYPA_007415</name>
</gene>
<proteinExistence type="inferred from homology"/>
<dbReference type="PANTHER" id="PTHR48010:SF44">
    <property type="entry name" value="F16P17.10 PROTEIN"/>
    <property type="match status" value="1"/>
</dbReference>
<dbReference type="Gene3D" id="3.30.200.20">
    <property type="entry name" value="Phosphorylase Kinase, domain 1"/>
    <property type="match status" value="1"/>
</dbReference>
<dbReference type="InterPro" id="IPR032675">
    <property type="entry name" value="LRR_dom_sf"/>
</dbReference>
<evidence type="ECO:0000256" key="3">
    <source>
        <dbReference type="ARBA" id="ARBA00022614"/>
    </source>
</evidence>
<evidence type="ECO:0000256" key="2">
    <source>
        <dbReference type="ARBA" id="ARBA00009592"/>
    </source>
</evidence>
<dbReference type="eggNOG" id="ENOG502QUME">
    <property type="taxonomic scope" value="Eukaryota"/>
</dbReference>
<keyword evidence="8" id="KW-0325">Glycoprotein</keyword>
<keyword evidence="5" id="KW-0677">Repeat</keyword>
<dbReference type="Pfam" id="PF07714">
    <property type="entry name" value="PK_Tyr_Ser-Thr"/>
    <property type="match status" value="1"/>
</dbReference>
<reference evidence="11 13" key="1">
    <citation type="journal article" date="2008" name="Science">
        <title>The Physcomitrella genome reveals evolutionary insights into the conquest of land by plants.</title>
        <authorList>
            <person name="Rensing S."/>
            <person name="Lang D."/>
            <person name="Zimmer A."/>
            <person name="Terry A."/>
            <person name="Salamov A."/>
            <person name="Shapiro H."/>
            <person name="Nishiyama T."/>
            <person name="Perroud P.-F."/>
            <person name="Lindquist E."/>
            <person name="Kamisugi Y."/>
            <person name="Tanahashi T."/>
            <person name="Sakakibara K."/>
            <person name="Fujita T."/>
            <person name="Oishi K."/>
            <person name="Shin-I T."/>
            <person name="Kuroki Y."/>
            <person name="Toyoda A."/>
            <person name="Suzuki Y."/>
            <person name="Hashimoto A."/>
            <person name="Yamaguchi K."/>
            <person name="Sugano A."/>
            <person name="Kohara Y."/>
            <person name="Fujiyama A."/>
            <person name="Anterola A."/>
            <person name="Aoki S."/>
            <person name="Ashton N."/>
            <person name="Barbazuk W.B."/>
            <person name="Barker E."/>
            <person name="Bennetzen J."/>
            <person name="Bezanilla M."/>
            <person name="Blankenship R."/>
            <person name="Cho S.H."/>
            <person name="Dutcher S."/>
            <person name="Estelle M."/>
            <person name="Fawcett J.A."/>
            <person name="Gundlach H."/>
            <person name="Hanada K."/>
            <person name="Heyl A."/>
            <person name="Hicks K.A."/>
            <person name="Hugh J."/>
            <person name="Lohr M."/>
            <person name="Mayer K."/>
            <person name="Melkozernov A."/>
            <person name="Murata T."/>
            <person name="Nelson D."/>
            <person name="Pils B."/>
            <person name="Prigge M."/>
            <person name="Reiss B."/>
            <person name="Renner T."/>
            <person name="Rombauts S."/>
            <person name="Rushton P."/>
            <person name="Sanderfoot A."/>
            <person name="Schween G."/>
            <person name="Shiu S.-H."/>
            <person name="Stueber K."/>
            <person name="Theodoulou F.L."/>
            <person name="Tu H."/>
            <person name="Van de Peer Y."/>
            <person name="Verrier P.J."/>
            <person name="Waters E."/>
            <person name="Wood A."/>
            <person name="Yang L."/>
            <person name="Cove D."/>
            <person name="Cuming A."/>
            <person name="Hasebe M."/>
            <person name="Lucas S."/>
            <person name="Mishler D.B."/>
            <person name="Reski R."/>
            <person name="Grigoriev I."/>
            <person name="Quatrano R.S."/>
            <person name="Boore J.L."/>
        </authorList>
    </citation>
    <scope>NUCLEOTIDE SEQUENCE [LARGE SCALE GENOMIC DNA]</scope>
    <source>
        <strain evidence="12 13">cv. Gransden 2004</strain>
    </source>
</reference>
<dbReference type="OrthoDB" id="676979at2759"/>